<feature type="region of interest" description="Disordered" evidence="14">
    <location>
        <begin position="1002"/>
        <end position="1051"/>
    </location>
</feature>
<evidence type="ECO:0000256" key="12">
    <source>
        <dbReference type="PROSITE-ProRule" id="PRU00108"/>
    </source>
</evidence>
<evidence type="ECO:0000256" key="14">
    <source>
        <dbReference type="SAM" id="MobiDB-lite"/>
    </source>
</evidence>
<dbReference type="InterPro" id="IPR036236">
    <property type="entry name" value="Znf_C2H2_sf"/>
</dbReference>
<dbReference type="Gene3D" id="3.30.160.60">
    <property type="entry name" value="Classic Zinc Finger"/>
    <property type="match status" value="7"/>
</dbReference>
<evidence type="ECO:0000256" key="6">
    <source>
        <dbReference type="ARBA" id="ARBA00023015"/>
    </source>
</evidence>
<feature type="compositionally biased region" description="Low complexity" evidence="14">
    <location>
        <begin position="1101"/>
        <end position="1135"/>
    </location>
</feature>
<dbReference type="InterPro" id="IPR013087">
    <property type="entry name" value="Znf_C2H2_type"/>
</dbReference>
<dbReference type="GO" id="GO:0005634">
    <property type="term" value="C:nucleus"/>
    <property type="evidence" value="ECO:0007669"/>
    <property type="project" value="UniProtKB-SubCell"/>
</dbReference>
<feature type="compositionally biased region" description="Polar residues" evidence="14">
    <location>
        <begin position="737"/>
        <end position="746"/>
    </location>
</feature>
<evidence type="ECO:0000259" key="15">
    <source>
        <dbReference type="PROSITE" id="PS50071"/>
    </source>
</evidence>
<feature type="compositionally biased region" description="Polar residues" evidence="14">
    <location>
        <begin position="1154"/>
        <end position="1176"/>
    </location>
</feature>
<feature type="region of interest" description="Disordered" evidence="14">
    <location>
        <begin position="669"/>
        <end position="713"/>
    </location>
</feature>
<feature type="compositionally biased region" description="Basic and acidic residues" evidence="14">
    <location>
        <begin position="805"/>
        <end position="822"/>
    </location>
</feature>
<feature type="DNA-binding region" description="Homeobox" evidence="12">
    <location>
        <begin position="1040"/>
        <end position="1099"/>
    </location>
</feature>
<dbReference type="FunFam" id="3.30.160.60:FF:000322">
    <property type="entry name" value="GDNF-inducible zinc finger protein 1"/>
    <property type="match status" value="1"/>
</dbReference>
<feature type="region of interest" description="Disordered" evidence="14">
    <location>
        <begin position="1092"/>
        <end position="1141"/>
    </location>
</feature>
<dbReference type="Gene3D" id="1.10.10.60">
    <property type="entry name" value="Homeodomain-like"/>
    <property type="match status" value="1"/>
</dbReference>
<keyword evidence="5" id="KW-0862">Zinc</keyword>
<evidence type="ECO:0000256" key="8">
    <source>
        <dbReference type="ARBA" id="ARBA00023155"/>
    </source>
</evidence>
<feature type="domain" description="C2H2-type" evidence="16">
    <location>
        <begin position="470"/>
        <end position="497"/>
    </location>
</feature>
<evidence type="ECO:0000256" key="3">
    <source>
        <dbReference type="ARBA" id="ARBA00022737"/>
    </source>
</evidence>
<dbReference type="PANTHER" id="PTHR24391:SF27">
    <property type="entry name" value="ZINC FINGER PROTEIN 1"/>
    <property type="match status" value="1"/>
</dbReference>
<protein>
    <submittedName>
        <fullName evidence="17">Zinc finger protein 1</fullName>
    </submittedName>
</protein>
<dbReference type="InterPro" id="IPR051574">
    <property type="entry name" value="ZnF_E-box_Homeobox"/>
</dbReference>
<feature type="region of interest" description="Disordered" evidence="14">
    <location>
        <begin position="1379"/>
        <end position="1458"/>
    </location>
</feature>
<feature type="region of interest" description="Disordered" evidence="14">
    <location>
        <begin position="959"/>
        <end position="985"/>
    </location>
</feature>
<accession>A0AAV4G2T7</accession>
<feature type="domain" description="C2H2-type" evidence="16">
    <location>
        <begin position="439"/>
        <end position="466"/>
    </location>
</feature>
<feature type="region of interest" description="Disordered" evidence="14">
    <location>
        <begin position="1500"/>
        <end position="1555"/>
    </location>
</feature>
<feature type="domain" description="C2H2-type" evidence="16">
    <location>
        <begin position="1566"/>
        <end position="1593"/>
    </location>
</feature>
<dbReference type="PROSITE" id="PS50157">
    <property type="entry name" value="ZINC_FINGER_C2H2_2"/>
    <property type="match status" value="6"/>
</dbReference>
<dbReference type="PROSITE" id="PS50071">
    <property type="entry name" value="HOMEOBOX_2"/>
    <property type="match status" value="1"/>
</dbReference>
<comment type="subcellular location">
    <subcellularLocation>
        <location evidence="1 12 13">Nucleus</location>
    </subcellularLocation>
</comment>
<dbReference type="SUPFAM" id="SSF46689">
    <property type="entry name" value="Homeodomain-like"/>
    <property type="match status" value="1"/>
</dbReference>
<feature type="compositionally biased region" description="Low complexity" evidence="14">
    <location>
        <begin position="1177"/>
        <end position="1186"/>
    </location>
</feature>
<evidence type="ECO:0000256" key="13">
    <source>
        <dbReference type="RuleBase" id="RU000682"/>
    </source>
</evidence>
<feature type="domain" description="C2H2-type" evidence="16">
    <location>
        <begin position="412"/>
        <end position="439"/>
    </location>
</feature>
<feature type="domain" description="C2H2-type" evidence="16">
    <location>
        <begin position="1594"/>
        <end position="1621"/>
    </location>
</feature>
<keyword evidence="9" id="KW-0804">Transcription</keyword>
<name>A0AAV4G2T7_9GAST</name>
<feature type="compositionally biased region" description="Basic and acidic residues" evidence="14">
    <location>
        <begin position="1515"/>
        <end position="1540"/>
    </location>
</feature>
<keyword evidence="7 12" id="KW-0238">DNA-binding</keyword>
<evidence type="ECO:0000256" key="10">
    <source>
        <dbReference type="ARBA" id="ARBA00023242"/>
    </source>
</evidence>
<dbReference type="GO" id="GO:0000978">
    <property type="term" value="F:RNA polymerase II cis-regulatory region sequence-specific DNA binding"/>
    <property type="evidence" value="ECO:0007669"/>
    <property type="project" value="TreeGrafter"/>
</dbReference>
<feature type="region of interest" description="Disordered" evidence="14">
    <location>
        <begin position="212"/>
        <end position="291"/>
    </location>
</feature>
<evidence type="ECO:0000259" key="16">
    <source>
        <dbReference type="PROSITE" id="PS50157"/>
    </source>
</evidence>
<dbReference type="PROSITE" id="PS00028">
    <property type="entry name" value="ZINC_FINGER_C2H2_1"/>
    <property type="match status" value="4"/>
</dbReference>
<feature type="compositionally biased region" description="Basic and acidic residues" evidence="14">
    <location>
        <begin position="267"/>
        <end position="278"/>
    </location>
</feature>
<dbReference type="FunFam" id="3.30.160.60:FF:000744">
    <property type="entry name" value="zinc finger E-box-binding homeobox 1"/>
    <property type="match status" value="1"/>
</dbReference>
<evidence type="ECO:0000256" key="7">
    <source>
        <dbReference type="ARBA" id="ARBA00023125"/>
    </source>
</evidence>
<evidence type="ECO:0000256" key="4">
    <source>
        <dbReference type="ARBA" id="ARBA00022771"/>
    </source>
</evidence>
<dbReference type="EMBL" id="BMAT01001094">
    <property type="protein sequence ID" value="GFR79569.1"/>
    <property type="molecule type" value="Genomic_DNA"/>
</dbReference>
<gene>
    <name evidence="17" type="ORF">ElyMa_000559300</name>
</gene>
<dbReference type="SMART" id="SM00389">
    <property type="entry name" value="HOX"/>
    <property type="match status" value="1"/>
</dbReference>
<feature type="domain" description="C2H2-type" evidence="16">
    <location>
        <begin position="1622"/>
        <end position="1650"/>
    </location>
</feature>
<feature type="compositionally biased region" description="Acidic residues" evidence="14">
    <location>
        <begin position="1015"/>
        <end position="1036"/>
    </location>
</feature>
<dbReference type="GO" id="GO:0000981">
    <property type="term" value="F:DNA-binding transcription factor activity, RNA polymerase II-specific"/>
    <property type="evidence" value="ECO:0007669"/>
    <property type="project" value="TreeGrafter"/>
</dbReference>
<feature type="compositionally biased region" description="Pro residues" evidence="14">
    <location>
        <begin position="165"/>
        <end position="179"/>
    </location>
</feature>
<evidence type="ECO:0000256" key="2">
    <source>
        <dbReference type="ARBA" id="ARBA00022723"/>
    </source>
</evidence>
<proteinExistence type="predicted"/>
<feature type="region of interest" description="Disordered" evidence="14">
    <location>
        <begin position="734"/>
        <end position="786"/>
    </location>
</feature>
<feature type="region of interest" description="Disordered" evidence="14">
    <location>
        <begin position="136"/>
        <end position="197"/>
    </location>
</feature>
<dbReference type="PANTHER" id="PTHR24391">
    <property type="entry name" value="HISTONE H4 TRANSCRIPTION FACTOR-RELATED"/>
    <property type="match status" value="1"/>
</dbReference>
<evidence type="ECO:0000256" key="5">
    <source>
        <dbReference type="ARBA" id="ARBA00022833"/>
    </source>
</evidence>
<feature type="region of interest" description="Disordered" evidence="14">
    <location>
        <begin position="1153"/>
        <end position="1198"/>
    </location>
</feature>
<feature type="domain" description="Homeobox" evidence="15">
    <location>
        <begin position="1038"/>
        <end position="1098"/>
    </location>
</feature>
<feature type="region of interest" description="Disordered" evidence="14">
    <location>
        <begin position="531"/>
        <end position="557"/>
    </location>
</feature>
<reference evidence="17 18" key="1">
    <citation type="journal article" date="2021" name="Elife">
        <title>Chloroplast acquisition without the gene transfer in kleptoplastic sea slugs, Plakobranchus ocellatus.</title>
        <authorList>
            <person name="Maeda T."/>
            <person name="Takahashi S."/>
            <person name="Yoshida T."/>
            <person name="Shimamura S."/>
            <person name="Takaki Y."/>
            <person name="Nagai Y."/>
            <person name="Toyoda A."/>
            <person name="Suzuki Y."/>
            <person name="Arimoto A."/>
            <person name="Ishii H."/>
            <person name="Satoh N."/>
            <person name="Nishiyama T."/>
            <person name="Hasebe M."/>
            <person name="Maruyama T."/>
            <person name="Minagawa J."/>
            <person name="Obokata J."/>
            <person name="Shigenobu S."/>
        </authorList>
    </citation>
    <scope>NUCLEOTIDE SEQUENCE [LARGE SCALE GENOMIC DNA]</scope>
</reference>
<sequence length="1681" mass="181703">MAAVHDQKVRADHGTLFVRNRMVSLCACVCEGEGSENVLDEHKLSESAALATARVTSPSGDVESTTTTTTTVTPISNNNNNHISTTVPADIASLGHQGRDEHKSLVKPTKNCLADNLPDNLPDILCEDFSVAKTTARSPESHGLDTATSSPPPPPTTTTSSLTPSSPPPLSVTPSPPVASSPSTTATSPAPTSDSPKISRCDVTACCHDNGAAQDAETRRPLREPGQDEDVGEETGTVASTGHSHQCCGSGDHQQTSAVCQDGRTGQVKEGEGQKETTEDVGGCDEDSRAPQCGSPCCPSPTNTTDDQKENVAAAAKVKDTANTEARAITAEILKLYKTSPVAAPDGQGKGEDENATNECADSLDGAGGVVEEDYNLQCIYCPPGDASGVFSRASLLRDHMRQAHPGQPTRYQCPKCEQTFLVKSHLDKHLALHSPTSQACKVCHKTFANVYRLQRHMISHSESTDLRKFKCPECGKAFKFKHHLKEHIRIHSGEKPFQCPTCHKRFSHSGSYSSHMTSKKCWVVGHGKGQLGNARRSDRPGAAEDSQGQGRAGAVVPPPGVEAGHFLFPPVAQVFAQPLTSPPPGAYPQQFLKFDATHHPSSQTLRHPFFPAGPPPPPITSAMMTSAQNAFALNLYHHQKLTAASVVAAAASAQGIYHLAHTHGTGQLPHAHSHSIPFHLLSPPHSIPEAHTAPSPVASASPSHQTLRGEDHQKKTPALVDALLSGHSARHFHSKSLLSPSSVRTHSPAHSTALTPSPSPSTRDRSPATPTRKSLPSSPARLTFDLEREGKFASDLIKSFHTKADGRDADSDHALTKDDGSKVNSPARKRSGSFELIKEVKEELQSDEEEKDATKKFKVDEEASILVDDIKDEIDEVDGDVIKTGSRRESPVEDVSDLIVGEVKLEMTSDPAEDAQICRYCQQEFQSPVDLHQHERYMCQHNHDILKVIGKVKGMSTEFEEGSGEKDKLDKGCSDLPDNVADDEEDDIKDELTDAATLAAQTKNKRRSKAQVGNDEEEDEDESDDSDDENDENDGETAGKAPTKKLTENQAQHLRACFRDNKKPGRPAMEEIAKIIGTTRKLVQIWFESARARDARKQQRSGSQGGSSPSRASSGGRRSSQAGSTSSSATSPSTYIPRVPNPYAMLHLHHNRSASQLSPHSNKLSGTGTQSASSMPLNLSTRSSPLTPPSDDQPLDLTVRLQQPPSAHGQNSATPPIAHAEDQVLNLSTKAHPATPKLEQISPNSILSCSSSSSATSPRGKSQLPHPSSIPPPFLRIPNPSGKNHPILLTEIERLAAATAAMATNSTTANGINHITGNSGSSAVADAIRFHHSDIFKYMAQNGLFKNGFPAGLTDPMAAHRKLPPSLLNPTVLAQITGVIPPNNHHPQRDSPVKTSQSSPKPQGRETPSKKPGSPVKRDSSPGLSPHKRLVIDETTKEDEEDKDSQKDTDQPPSLDLPAQDLMRKLIAGSAQGGLHTLANVASMEELRALPDIDELGANSRSRKRSAKQIDLSDDLKVSEDGENQKHDNDENNDNHMSDGEEAGSPRKRRRSWKGHRVSEELGLYACDQCDKQFSKQSSLARHKYEHSGARPFKCDMCDKAFKHKHHLTEHRRLHSGEKPFRCRKCGKRFSHSGSYSQHMNHRYKFCKPSDAEEEENLPQQSGLACGVKKPEEEKQTICA</sequence>
<feature type="compositionally biased region" description="Low complexity" evidence="14">
    <location>
        <begin position="65"/>
        <end position="83"/>
    </location>
</feature>
<evidence type="ECO:0000256" key="9">
    <source>
        <dbReference type="ARBA" id="ARBA00023163"/>
    </source>
</evidence>
<dbReference type="SUPFAM" id="SSF57667">
    <property type="entry name" value="beta-beta-alpha zinc fingers"/>
    <property type="match status" value="4"/>
</dbReference>
<feature type="compositionally biased region" description="Low complexity" evidence="14">
    <location>
        <begin position="694"/>
        <end position="704"/>
    </location>
</feature>
<keyword evidence="4 11" id="KW-0863">Zinc-finger</keyword>
<dbReference type="InterPro" id="IPR009057">
    <property type="entry name" value="Homeodomain-like_sf"/>
</dbReference>
<dbReference type="Proteomes" id="UP000762676">
    <property type="component" value="Unassembled WGS sequence"/>
</dbReference>
<dbReference type="FunFam" id="3.30.160.60:FF:000013">
    <property type="entry name" value="Putative zinc finger E-box-binding homeobox 2"/>
    <property type="match status" value="2"/>
</dbReference>
<dbReference type="GO" id="GO:0008270">
    <property type="term" value="F:zinc ion binding"/>
    <property type="evidence" value="ECO:0007669"/>
    <property type="project" value="UniProtKB-KW"/>
</dbReference>
<keyword evidence="3" id="KW-0677">Repeat</keyword>
<keyword evidence="2" id="KW-0479">Metal-binding</keyword>
<feature type="compositionally biased region" description="Basic and acidic residues" evidence="14">
    <location>
        <begin position="964"/>
        <end position="974"/>
    </location>
</feature>
<organism evidence="17 18">
    <name type="scientific">Elysia marginata</name>
    <dbReference type="NCBI Taxonomy" id="1093978"/>
    <lineage>
        <taxon>Eukaryota</taxon>
        <taxon>Metazoa</taxon>
        <taxon>Spiralia</taxon>
        <taxon>Lophotrochozoa</taxon>
        <taxon>Mollusca</taxon>
        <taxon>Gastropoda</taxon>
        <taxon>Heterobranchia</taxon>
        <taxon>Euthyneura</taxon>
        <taxon>Panpulmonata</taxon>
        <taxon>Sacoglossa</taxon>
        <taxon>Placobranchoidea</taxon>
        <taxon>Plakobranchidae</taxon>
        <taxon>Elysia</taxon>
    </lineage>
</organism>
<feature type="region of interest" description="Disordered" evidence="14">
    <location>
        <begin position="1659"/>
        <end position="1681"/>
    </location>
</feature>
<evidence type="ECO:0000256" key="11">
    <source>
        <dbReference type="PROSITE-ProRule" id="PRU00042"/>
    </source>
</evidence>
<dbReference type="SMART" id="SM00355">
    <property type="entry name" value="ZnF_C2H2"/>
    <property type="match status" value="9"/>
</dbReference>
<feature type="region of interest" description="Disordered" evidence="14">
    <location>
        <begin position="52"/>
        <end position="83"/>
    </location>
</feature>
<keyword evidence="10 12" id="KW-0539">Nucleus</keyword>
<feature type="compositionally biased region" description="Low complexity" evidence="14">
    <location>
        <begin position="1243"/>
        <end position="1263"/>
    </location>
</feature>
<evidence type="ECO:0000256" key="1">
    <source>
        <dbReference type="ARBA" id="ARBA00004123"/>
    </source>
</evidence>
<keyword evidence="8 12" id="KW-0371">Homeobox</keyword>
<feature type="region of interest" description="Disordered" evidence="14">
    <location>
        <begin position="805"/>
        <end position="831"/>
    </location>
</feature>
<dbReference type="GO" id="GO:0000122">
    <property type="term" value="P:negative regulation of transcription by RNA polymerase II"/>
    <property type="evidence" value="ECO:0007669"/>
    <property type="project" value="UniProtKB-ARBA"/>
</dbReference>
<feature type="compositionally biased region" description="Polar residues" evidence="14">
    <location>
        <begin position="54"/>
        <end position="64"/>
    </location>
</feature>
<feature type="compositionally biased region" description="Basic and acidic residues" evidence="14">
    <location>
        <begin position="1670"/>
        <end position="1681"/>
    </location>
</feature>
<keyword evidence="18" id="KW-1185">Reference proteome</keyword>
<keyword evidence="6" id="KW-0805">Transcription regulation</keyword>
<dbReference type="InterPro" id="IPR001356">
    <property type="entry name" value="HD"/>
</dbReference>
<comment type="caution">
    <text evidence="17">The sequence shown here is derived from an EMBL/GenBank/DDBJ whole genome shotgun (WGS) entry which is preliminary data.</text>
</comment>
<dbReference type="CDD" id="cd00086">
    <property type="entry name" value="homeodomain"/>
    <property type="match status" value="1"/>
</dbReference>
<dbReference type="Pfam" id="PF00096">
    <property type="entry name" value="zf-C2H2"/>
    <property type="match status" value="5"/>
</dbReference>
<feature type="compositionally biased region" description="Basic and acidic residues" evidence="14">
    <location>
        <begin position="216"/>
        <end position="226"/>
    </location>
</feature>
<dbReference type="Pfam" id="PF00046">
    <property type="entry name" value="Homeodomain"/>
    <property type="match status" value="1"/>
</dbReference>
<evidence type="ECO:0000313" key="18">
    <source>
        <dbReference type="Proteomes" id="UP000762676"/>
    </source>
</evidence>
<feature type="region of interest" description="Disordered" evidence="14">
    <location>
        <begin position="1236"/>
        <end position="1283"/>
    </location>
</feature>
<evidence type="ECO:0000313" key="17">
    <source>
        <dbReference type="EMBL" id="GFR79569.1"/>
    </source>
</evidence>
<dbReference type="FunFam" id="3.30.160.60:FF:000145">
    <property type="entry name" value="Zinc finger protein 574"/>
    <property type="match status" value="1"/>
</dbReference>
<feature type="compositionally biased region" description="Low complexity" evidence="14">
    <location>
        <begin position="180"/>
        <end position="196"/>
    </location>
</feature>